<evidence type="ECO:0000256" key="1">
    <source>
        <dbReference type="SAM" id="MobiDB-lite"/>
    </source>
</evidence>
<dbReference type="HOGENOM" id="CLU_2504108_0_0_1"/>
<dbReference type="EMBL" id="KK207748">
    <property type="protein sequence ID" value="EZF55587.1"/>
    <property type="molecule type" value="Genomic_DNA"/>
</dbReference>
<name>A0A022WB87_TRIRU</name>
<dbReference type="AlphaFoldDB" id="A0A022WB87"/>
<gene>
    <name evidence="2" type="ORF">H103_01836</name>
</gene>
<accession>A0A022WB87</accession>
<reference evidence="2" key="1">
    <citation type="submission" date="2014-02" db="EMBL/GenBank/DDBJ databases">
        <title>The Genome Sequence of Trichophyton rubrum (morphotype fischeri) CBS 288.86.</title>
        <authorList>
            <consortium name="The Broad Institute Genomics Platform"/>
            <person name="Cuomo C.A."/>
            <person name="White T.C."/>
            <person name="Graser Y."/>
            <person name="Martinez-Rossi N."/>
            <person name="Heitman J."/>
            <person name="Young S.K."/>
            <person name="Zeng Q."/>
            <person name="Gargeya S."/>
            <person name="Abouelleil A."/>
            <person name="Alvarado L."/>
            <person name="Chapman S.B."/>
            <person name="Gainer-Dewar J."/>
            <person name="Goldberg J."/>
            <person name="Griggs A."/>
            <person name="Gujja S."/>
            <person name="Hansen M."/>
            <person name="Howarth C."/>
            <person name="Imamovic A."/>
            <person name="Larimer J."/>
            <person name="Martinez D."/>
            <person name="Murphy C."/>
            <person name="Pearson M.D."/>
            <person name="Persinoti G."/>
            <person name="Poon T."/>
            <person name="Priest M."/>
            <person name="Roberts A.D."/>
            <person name="Saif S."/>
            <person name="Shea T.D."/>
            <person name="Sykes S.N."/>
            <person name="Wortman J."/>
            <person name="Nusbaum C."/>
            <person name="Birren B."/>
        </authorList>
    </citation>
    <scope>NUCLEOTIDE SEQUENCE [LARGE SCALE GENOMIC DNA]</scope>
    <source>
        <strain evidence="2">CBS 288.86</strain>
    </source>
</reference>
<organism evidence="2">
    <name type="scientific">Trichophyton rubrum CBS 288.86</name>
    <dbReference type="NCBI Taxonomy" id="1215330"/>
    <lineage>
        <taxon>Eukaryota</taxon>
        <taxon>Fungi</taxon>
        <taxon>Dikarya</taxon>
        <taxon>Ascomycota</taxon>
        <taxon>Pezizomycotina</taxon>
        <taxon>Eurotiomycetes</taxon>
        <taxon>Eurotiomycetidae</taxon>
        <taxon>Onygenales</taxon>
        <taxon>Arthrodermataceae</taxon>
        <taxon>Trichophyton</taxon>
    </lineage>
</organism>
<feature type="region of interest" description="Disordered" evidence="1">
    <location>
        <begin position="1"/>
        <end position="86"/>
    </location>
</feature>
<evidence type="ECO:0000313" key="2">
    <source>
        <dbReference type="EMBL" id="EZF55587.1"/>
    </source>
</evidence>
<feature type="non-terminal residue" evidence="2">
    <location>
        <position position="86"/>
    </location>
</feature>
<proteinExistence type="predicted"/>
<feature type="compositionally biased region" description="Basic residues" evidence="1">
    <location>
        <begin position="30"/>
        <end position="45"/>
    </location>
</feature>
<dbReference type="Proteomes" id="UP000023758">
    <property type="component" value="Unassembled WGS sequence"/>
</dbReference>
<protein>
    <submittedName>
        <fullName evidence="2">Uncharacterized protein</fullName>
    </submittedName>
</protein>
<feature type="compositionally biased region" description="Basic and acidic residues" evidence="1">
    <location>
        <begin position="46"/>
        <end position="59"/>
    </location>
</feature>
<sequence>MSEPIKSMSSQTRPKPALAQAIEDTAGLHLHPHPHPHPHAHHPHARSRDRSSRGRESRSGHRGRKQGKGVPHGQRVSCRHGREQSK</sequence>